<dbReference type="Proteomes" id="UP000231426">
    <property type="component" value="Unassembled WGS sequence"/>
</dbReference>
<reference evidence="8" key="1">
    <citation type="submission" date="2017-09" db="EMBL/GenBank/DDBJ databases">
        <title>Depth-based differentiation of microbial function through sediment-hosted aquifers and enrichment of novel symbionts in the deep terrestrial subsurface.</title>
        <authorList>
            <person name="Probst A.J."/>
            <person name="Ladd B."/>
            <person name="Jarett J.K."/>
            <person name="Geller-Mcgrath D.E."/>
            <person name="Sieber C.M.K."/>
            <person name="Emerson J.B."/>
            <person name="Anantharaman K."/>
            <person name="Thomas B.C."/>
            <person name="Malmstrom R."/>
            <person name="Stieglmeier M."/>
            <person name="Klingl A."/>
            <person name="Woyke T."/>
            <person name="Ryan C.M."/>
            <person name="Banfield J.F."/>
        </authorList>
    </citation>
    <scope>NUCLEOTIDE SEQUENCE [LARGE SCALE GENOMIC DNA]</scope>
</reference>
<dbReference type="InterPro" id="IPR006641">
    <property type="entry name" value="YqgF/RNaseH-like_dom"/>
</dbReference>
<dbReference type="GO" id="GO:0004518">
    <property type="term" value="F:nuclease activity"/>
    <property type="evidence" value="ECO:0007669"/>
    <property type="project" value="UniProtKB-KW"/>
</dbReference>
<comment type="function">
    <text evidence="5">Could be a nuclease involved in processing of the 5'-end of pre-16S rRNA.</text>
</comment>
<dbReference type="InterPro" id="IPR012337">
    <property type="entry name" value="RNaseH-like_sf"/>
</dbReference>
<protein>
    <recommendedName>
        <fullName evidence="5">Putative pre-16S rRNA nuclease</fullName>
        <ecNumber evidence="5">3.1.-.-</ecNumber>
    </recommendedName>
</protein>
<keyword evidence="1 5" id="KW-0963">Cytoplasm</keyword>
<comment type="subcellular location">
    <subcellularLocation>
        <location evidence="5">Cytoplasm</location>
    </subcellularLocation>
</comment>
<dbReference type="Gene3D" id="3.30.420.140">
    <property type="entry name" value="YqgF/RNase H-like domain"/>
    <property type="match status" value="1"/>
</dbReference>
<dbReference type="GO" id="GO:0000967">
    <property type="term" value="P:rRNA 5'-end processing"/>
    <property type="evidence" value="ECO:0007669"/>
    <property type="project" value="UniProtKB-UniRule"/>
</dbReference>
<accession>A0A2M6W6L7</accession>
<evidence type="ECO:0000256" key="4">
    <source>
        <dbReference type="ARBA" id="ARBA00022801"/>
    </source>
</evidence>
<dbReference type="GO" id="GO:0016788">
    <property type="term" value="F:hydrolase activity, acting on ester bonds"/>
    <property type="evidence" value="ECO:0007669"/>
    <property type="project" value="UniProtKB-UniRule"/>
</dbReference>
<dbReference type="NCBIfam" id="TIGR00250">
    <property type="entry name" value="RNAse_H_YqgF"/>
    <property type="match status" value="1"/>
</dbReference>
<dbReference type="AlphaFoldDB" id="A0A2M6W6L7"/>
<comment type="caution">
    <text evidence="7">The sequence shown here is derived from an EMBL/GenBank/DDBJ whole genome shotgun (WGS) entry which is preliminary data.</text>
</comment>
<comment type="similarity">
    <text evidence="5">Belongs to the YqgF HJR family.</text>
</comment>
<evidence type="ECO:0000256" key="2">
    <source>
        <dbReference type="ARBA" id="ARBA00022517"/>
    </source>
</evidence>
<dbReference type="HAMAP" id="MF_00651">
    <property type="entry name" value="Nuclease_YqgF"/>
    <property type="match status" value="1"/>
</dbReference>
<dbReference type="EC" id="3.1.-.-" evidence="5"/>
<dbReference type="InterPro" id="IPR005227">
    <property type="entry name" value="YqgF"/>
</dbReference>
<dbReference type="GO" id="GO:0005829">
    <property type="term" value="C:cytosol"/>
    <property type="evidence" value="ECO:0007669"/>
    <property type="project" value="TreeGrafter"/>
</dbReference>
<evidence type="ECO:0000256" key="1">
    <source>
        <dbReference type="ARBA" id="ARBA00022490"/>
    </source>
</evidence>
<dbReference type="PANTHER" id="PTHR33317:SF4">
    <property type="entry name" value="POLYNUCLEOTIDYL TRANSFERASE, RIBONUCLEASE H-LIKE SUPERFAMILY PROTEIN"/>
    <property type="match status" value="1"/>
</dbReference>
<dbReference type="SUPFAM" id="SSF53098">
    <property type="entry name" value="Ribonuclease H-like"/>
    <property type="match status" value="1"/>
</dbReference>
<name>A0A2M6W6L7_9BACT</name>
<dbReference type="EMBL" id="PFBV01000003">
    <property type="protein sequence ID" value="PIT88441.1"/>
    <property type="molecule type" value="Genomic_DNA"/>
</dbReference>
<dbReference type="Pfam" id="PF03652">
    <property type="entry name" value="RuvX"/>
    <property type="match status" value="1"/>
</dbReference>
<keyword evidence="3 5" id="KW-0540">Nuclease</keyword>
<sequence>MNILSIDFGTKKMGLAWVDTDLKIVLPFGLIVGKNLAEISQNLIKLVMTEKPDKIIFGLPLNQQGQECPNTERVRNFVEGIKKQISLPMEFVDERFSSQAADQLGGEVSRDEKSAMLILETYLTRQKI</sequence>
<keyword evidence="4 5" id="KW-0378">Hydrolase</keyword>
<evidence type="ECO:0000259" key="6">
    <source>
        <dbReference type="SMART" id="SM00732"/>
    </source>
</evidence>
<evidence type="ECO:0000256" key="3">
    <source>
        <dbReference type="ARBA" id="ARBA00022722"/>
    </source>
</evidence>
<evidence type="ECO:0000313" key="7">
    <source>
        <dbReference type="EMBL" id="PIT88441.1"/>
    </source>
</evidence>
<gene>
    <name evidence="7" type="ORF">COU29_01505</name>
</gene>
<dbReference type="CDD" id="cd16964">
    <property type="entry name" value="YqgF"/>
    <property type="match status" value="1"/>
</dbReference>
<keyword evidence="2 5" id="KW-0690">Ribosome biogenesis</keyword>
<proteinExistence type="inferred from homology"/>
<dbReference type="InterPro" id="IPR037027">
    <property type="entry name" value="YqgF/RNaseH-like_dom_sf"/>
</dbReference>
<dbReference type="SMART" id="SM00732">
    <property type="entry name" value="YqgFc"/>
    <property type="match status" value="1"/>
</dbReference>
<evidence type="ECO:0000313" key="8">
    <source>
        <dbReference type="Proteomes" id="UP000231426"/>
    </source>
</evidence>
<feature type="domain" description="YqgF/RNase H-like" evidence="6">
    <location>
        <begin position="1"/>
        <end position="101"/>
    </location>
</feature>
<evidence type="ECO:0000256" key="5">
    <source>
        <dbReference type="HAMAP-Rule" id="MF_00651"/>
    </source>
</evidence>
<organism evidence="7 8">
    <name type="scientific">Candidatus Magasanikbacteria bacterium CG10_big_fil_rev_8_21_14_0_10_36_32</name>
    <dbReference type="NCBI Taxonomy" id="1974646"/>
    <lineage>
        <taxon>Bacteria</taxon>
        <taxon>Candidatus Magasanikiibacteriota</taxon>
    </lineage>
</organism>
<dbReference type="PANTHER" id="PTHR33317">
    <property type="entry name" value="POLYNUCLEOTIDYL TRANSFERASE, RIBONUCLEASE H-LIKE SUPERFAMILY PROTEIN"/>
    <property type="match status" value="1"/>
</dbReference>